<dbReference type="Proteomes" id="UP001142393">
    <property type="component" value="Unassembled WGS sequence"/>
</dbReference>
<dbReference type="PANTHER" id="PTHR30344">
    <property type="entry name" value="6-PHOSPHOGLUCONOLACTONASE-RELATED"/>
    <property type="match status" value="1"/>
</dbReference>
<dbReference type="GO" id="GO:0017057">
    <property type="term" value="F:6-phosphogluconolactonase activity"/>
    <property type="evidence" value="ECO:0007669"/>
    <property type="project" value="TreeGrafter"/>
</dbReference>
<sequence>MQSSLAITSIPTTSAMKLTGHLCIFSLLTTFVTAELHHVLVGNFGTDYNVTLMLDGTQNVGDGYIYTFEVDSDAGTLTLLNTTNAASAHPWLSYDSNRRVLYASGWSNPIAGQRTYSAYSLQNDFTPRLLNTVPSCGTKPIANQFVGGLFYGLDFVDPCGDVWSVKEDGSFDEHIHGIQFEEGATLHGFANTPDLKYMYITDLGGNLVHTFTIDPLKQINTTSPSISGAGPRHAVIDPTANFLYLIDEEGLRVDQFNLDASTGALTFTNLSLAITPFGLTPSNASLYWGDEIALSSSGATLYASTRSRGSNFTGFIAAWALTSTGDIADPHGLFVVPTPAGGGTSNILTTSPWHDNLLILTDEDTDFAALYNLTSDGTKLVELSRVDISGTSCCAGSVWVD</sequence>
<dbReference type="PANTHER" id="PTHR30344:SF4">
    <property type="entry name" value="CYCLASE, PUTATIVE (AFU_ORTHOLOGUE AFUA_6G11580)-RELATED"/>
    <property type="match status" value="1"/>
</dbReference>
<accession>A0A9W8TV51</accession>
<dbReference type="EMBL" id="JANVFU010000012">
    <property type="protein sequence ID" value="KAJ3741507.1"/>
    <property type="molecule type" value="Genomic_DNA"/>
</dbReference>
<dbReference type="AlphaFoldDB" id="A0A9W8TV51"/>
<comment type="caution">
    <text evidence="2">The sequence shown here is derived from an EMBL/GenBank/DDBJ whole genome shotgun (WGS) entry which is preliminary data.</text>
</comment>
<dbReference type="Gene3D" id="2.130.10.10">
    <property type="entry name" value="YVTN repeat-like/Quinoprotein amine dehydrogenase"/>
    <property type="match status" value="1"/>
</dbReference>
<gene>
    <name evidence="2" type="ORF">DFH05DRAFT_1506376</name>
</gene>
<keyword evidence="3" id="KW-1185">Reference proteome</keyword>
<protein>
    <submittedName>
        <fullName evidence="2">3-carboxy-cis cis-mucoante lactonizing enzyme</fullName>
    </submittedName>
</protein>
<dbReference type="InterPro" id="IPR050282">
    <property type="entry name" value="Cycloisomerase_2"/>
</dbReference>
<dbReference type="SUPFAM" id="SSF75011">
    <property type="entry name" value="3-carboxy-cis,cis-mucoante lactonizing enzyme"/>
    <property type="match status" value="1"/>
</dbReference>
<organism evidence="2 3">
    <name type="scientific">Lentinula detonsa</name>
    <dbReference type="NCBI Taxonomy" id="2804962"/>
    <lineage>
        <taxon>Eukaryota</taxon>
        <taxon>Fungi</taxon>
        <taxon>Dikarya</taxon>
        <taxon>Basidiomycota</taxon>
        <taxon>Agaricomycotina</taxon>
        <taxon>Agaricomycetes</taxon>
        <taxon>Agaricomycetidae</taxon>
        <taxon>Agaricales</taxon>
        <taxon>Marasmiineae</taxon>
        <taxon>Omphalotaceae</taxon>
        <taxon>Lentinula</taxon>
    </lineage>
</organism>
<dbReference type="InterPro" id="IPR015943">
    <property type="entry name" value="WD40/YVTN_repeat-like_dom_sf"/>
</dbReference>
<evidence type="ECO:0000256" key="1">
    <source>
        <dbReference type="ARBA" id="ARBA00005564"/>
    </source>
</evidence>
<evidence type="ECO:0000313" key="2">
    <source>
        <dbReference type="EMBL" id="KAJ3741507.1"/>
    </source>
</evidence>
<dbReference type="Pfam" id="PF10282">
    <property type="entry name" value="Lactonase"/>
    <property type="match status" value="1"/>
</dbReference>
<evidence type="ECO:0000313" key="3">
    <source>
        <dbReference type="Proteomes" id="UP001142393"/>
    </source>
</evidence>
<comment type="similarity">
    <text evidence="1">Belongs to the cycloisomerase 2 family.</text>
</comment>
<name>A0A9W8TV51_9AGAR</name>
<proteinExistence type="inferred from homology"/>
<dbReference type="InterPro" id="IPR019405">
    <property type="entry name" value="Lactonase_7-beta_prop"/>
</dbReference>
<reference evidence="2 3" key="1">
    <citation type="journal article" date="2023" name="Proc. Natl. Acad. Sci. U.S.A.">
        <title>A global phylogenomic analysis of the shiitake genus Lentinula.</title>
        <authorList>
            <person name="Sierra-Patev S."/>
            <person name="Min B."/>
            <person name="Naranjo-Ortiz M."/>
            <person name="Looney B."/>
            <person name="Konkel Z."/>
            <person name="Slot J.C."/>
            <person name="Sakamoto Y."/>
            <person name="Steenwyk J.L."/>
            <person name="Rokas A."/>
            <person name="Carro J."/>
            <person name="Camarero S."/>
            <person name="Ferreira P."/>
            <person name="Molpeceres G."/>
            <person name="Ruiz-Duenas F.J."/>
            <person name="Serrano A."/>
            <person name="Henrissat B."/>
            <person name="Drula E."/>
            <person name="Hughes K.W."/>
            <person name="Mata J.L."/>
            <person name="Ishikawa N.K."/>
            <person name="Vargas-Isla R."/>
            <person name="Ushijima S."/>
            <person name="Smith C.A."/>
            <person name="Donoghue J."/>
            <person name="Ahrendt S."/>
            <person name="Andreopoulos W."/>
            <person name="He G."/>
            <person name="LaButti K."/>
            <person name="Lipzen A."/>
            <person name="Ng V."/>
            <person name="Riley R."/>
            <person name="Sandor L."/>
            <person name="Barry K."/>
            <person name="Martinez A.T."/>
            <person name="Xiao Y."/>
            <person name="Gibbons J.G."/>
            <person name="Terashima K."/>
            <person name="Grigoriev I.V."/>
            <person name="Hibbett D."/>
        </authorList>
    </citation>
    <scope>NUCLEOTIDE SEQUENCE [LARGE SCALE GENOMIC DNA]</scope>
    <source>
        <strain evidence="2 3">TFB7810</strain>
    </source>
</reference>